<dbReference type="AlphaFoldDB" id="A0A9P9H0M3"/>
<name>A0A9P9H0M3_FUSSL</name>
<dbReference type="Proteomes" id="UP000736672">
    <property type="component" value="Unassembled WGS sequence"/>
</dbReference>
<keyword evidence="1" id="KW-0732">Signal</keyword>
<evidence type="ECO:0000313" key="2">
    <source>
        <dbReference type="EMBL" id="KAH7248165.1"/>
    </source>
</evidence>
<evidence type="ECO:0000256" key="1">
    <source>
        <dbReference type="SAM" id="SignalP"/>
    </source>
</evidence>
<feature type="chain" id="PRO_5040346985" evidence="1">
    <location>
        <begin position="28"/>
        <end position="184"/>
    </location>
</feature>
<gene>
    <name evidence="2" type="ORF">B0J15DRAFT_562233</name>
</gene>
<dbReference type="EMBL" id="JAGTJS010000014">
    <property type="protein sequence ID" value="KAH7248165.1"/>
    <property type="molecule type" value="Genomic_DNA"/>
</dbReference>
<sequence length="184" mass="20948">MLSDLRNSLLVPARLLVCLCLLCPNEAKQTDNSSDGRTTSFSRRLNLWESSASASASYNMTLGFDRFQRMQQPLVLDYAALQLSIQLDYSRILLDIIRRDLPPYAQYVTPRCNCQHKPNQVTVYYVGNLDRHTVKLIESRVPVNLWAPTRVRQSVWAPGCPCIKKQETGPLRGPPMPFRNEPSP</sequence>
<comment type="caution">
    <text evidence="2">The sequence shown here is derived from an EMBL/GenBank/DDBJ whole genome shotgun (WGS) entry which is preliminary data.</text>
</comment>
<accession>A0A9P9H0M3</accession>
<reference evidence="2" key="1">
    <citation type="journal article" date="2021" name="Nat. Commun.">
        <title>Genetic determinants of endophytism in the Arabidopsis root mycobiome.</title>
        <authorList>
            <person name="Mesny F."/>
            <person name="Miyauchi S."/>
            <person name="Thiergart T."/>
            <person name="Pickel B."/>
            <person name="Atanasova L."/>
            <person name="Karlsson M."/>
            <person name="Huettel B."/>
            <person name="Barry K.W."/>
            <person name="Haridas S."/>
            <person name="Chen C."/>
            <person name="Bauer D."/>
            <person name="Andreopoulos W."/>
            <person name="Pangilinan J."/>
            <person name="LaButti K."/>
            <person name="Riley R."/>
            <person name="Lipzen A."/>
            <person name="Clum A."/>
            <person name="Drula E."/>
            <person name="Henrissat B."/>
            <person name="Kohler A."/>
            <person name="Grigoriev I.V."/>
            <person name="Martin F.M."/>
            <person name="Hacquard S."/>
        </authorList>
    </citation>
    <scope>NUCLEOTIDE SEQUENCE</scope>
    <source>
        <strain evidence="2">FSSC 5 MPI-SDFR-AT-0091</strain>
    </source>
</reference>
<feature type="signal peptide" evidence="1">
    <location>
        <begin position="1"/>
        <end position="27"/>
    </location>
</feature>
<protein>
    <submittedName>
        <fullName evidence="2">Uncharacterized protein</fullName>
    </submittedName>
</protein>
<proteinExistence type="predicted"/>
<organism evidence="2 3">
    <name type="scientific">Fusarium solani</name>
    <name type="common">Filamentous fungus</name>
    <dbReference type="NCBI Taxonomy" id="169388"/>
    <lineage>
        <taxon>Eukaryota</taxon>
        <taxon>Fungi</taxon>
        <taxon>Dikarya</taxon>
        <taxon>Ascomycota</taxon>
        <taxon>Pezizomycotina</taxon>
        <taxon>Sordariomycetes</taxon>
        <taxon>Hypocreomycetidae</taxon>
        <taxon>Hypocreales</taxon>
        <taxon>Nectriaceae</taxon>
        <taxon>Fusarium</taxon>
        <taxon>Fusarium solani species complex</taxon>
    </lineage>
</organism>
<keyword evidence="3" id="KW-1185">Reference proteome</keyword>
<evidence type="ECO:0000313" key="3">
    <source>
        <dbReference type="Proteomes" id="UP000736672"/>
    </source>
</evidence>